<evidence type="ECO:0000313" key="2">
    <source>
        <dbReference type="Proteomes" id="UP000245838"/>
    </source>
</evidence>
<gene>
    <name evidence="1" type="ORF">SGGMMB4_03939</name>
</gene>
<evidence type="ECO:0000313" key="1">
    <source>
        <dbReference type="EMBL" id="CRL45840.1"/>
    </source>
</evidence>
<proteinExistence type="predicted"/>
<accession>A0A193QLP7</accession>
<name>A0A193QLP7_SODGM</name>
<dbReference type="AlphaFoldDB" id="A0A193QLP7"/>
<protein>
    <submittedName>
        <fullName evidence="1">Uncharacterized protein</fullName>
    </submittedName>
</protein>
<sequence>MCAVRLLVECTYLCSNTIMIGMFRVGIGFRLHQVTDDLLRRRVSVRPGGRILLHLHPHFRQQADNQRIIADIIQAIFVAFIGQRMKRTVGQTDVFVKFSVKLLHRA</sequence>
<dbReference type="EMBL" id="LN854557">
    <property type="protein sequence ID" value="CRL45840.1"/>
    <property type="molecule type" value="Genomic_DNA"/>
</dbReference>
<dbReference type="Proteomes" id="UP000245838">
    <property type="component" value="Chromosome sggmmb4_Chromosome"/>
</dbReference>
<reference evidence="1 2" key="1">
    <citation type="submission" date="2015-05" db="EMBL/GenBank/DDBJ databases">
        <authorList>
            <person name="Goodhead I."/>
        </authorList>
    </citation>
    <scope>NUCLEOTIDE SEQUENCE [LARGE SCALE GENOMIC DNA]</scope>
    <source>
        <strain evidence="2">morsitans</strain>
    </source>
</reference>
<organism evidence="1 2">
    <name type="scientific">Sodalis glossinidius (strain morsitans)</name>
    <dbReference type="NCBI Taxonomy" id="343509"/>
    <lineage>
        <taxon>Bacteria</taxon>
        <taxon>Pseudomonadati</taxon>
        <taxon>Pseudomonadota</taxon>
        <taxon>Gammaproteobacteria</taxon>
        <taxon>Enterobacterales</taxon>
        <taxon>Bruguierivoracaceae</taxon>
        <taxon>Sodalis</taxon>
    </lineage>
</organism>